<comment type="caution">
    <text evidence="2">The sequence shown here is derived from an EMBL/GenBank/DDBJ whole genome shotgun (WGS) entry which is preliminary data.</text>
</comment>
<dbReference type="STRING" id="1802407.A3I40_00110"/>
<accession>A0A1F7VA50</accession>
<dbReference type="Pfam" id="PF13456">
    <property type="entry name" value="RVT_3"/>
    <property type="match status" value="1"/>
</dbReference>
<evidence type="ECO:0000259" key="1">
    <source>
        <dbReference type="PROSITE" id="PS50879"/>
    </source>
</evidence>
<dbReference type="InterPro" id="IPR012337">
    <property type="entry name" value="RNaseH-like_sf"/>
</dbReference>
<dbReference type="Proteomes" id="UP000178723">
    <property type="component" value="Unassembled WGS sequence"/>
</dbReference>
<protein>
    <recommendedName>
        <fullName evidence="1">RNase H type-1 domain-containing protein</fullName>
    </recommendedName>
</protein>
<dbReference type="CDD" id="cd09279">
    <property type="entry name" value="RNase_HI_like"/>
    <property type="match status" value="1"/>
</dbReference>
<organism evidence="2 3">
    <name type="scientific">Candidatus Uhrbacteria bacterium RIFCSPLOWO2_02_FULL_48_12</name>
    <dbReference type="NCBI Taxonomy" id="1802407"/>
    <lineage>
        <taxon>Bacteria</taxon>
        <taxon>Candidatus Uhriibacteriota</taxon>
    </lineage>
</organism>
<dbReference type="InterPro" id="IPR036397">
    <property type="entry name" value="RNaseH_sf"/>
</dbReference>
<dbReference type="Gene3D" id="3.30.420.10">
    <property type="entry name" value="Ribonuclease H-like superfamily/Ribonuclease H"/>
    <property type="match status" value="1"/>
</dbReference>
<name>A0A1F7VA50_9BACT</name>
<dbReference type="PANTHER" id="PTHR48475:SF1">
    <property type="entry name" value="RNASE H TYPE-1 DOMAIN-CONTAINING PROTEIN"/>
    <property type="match status" value="1"/>
</dbReference>
<dbReference type="InterPro" id="IPR002156">
    <property type="entry name" value="RNaseH_domain"/>
</dbReference>
<dbReference type="AlphaFoldDB" id="A0A1F7VA50"/>
<proteinExistence type="predicted"/>
<evidence type="ECO:0000313" key="3">
    <source>
        <dbReference type="Proteomes" id="UP000178723"/>
    </source>
</evidence>
<dbReference type="SUPFAM" id="SSF53098">
    <property type="entry name" value="Ribonuclease H-like"/>
    <property type="match status" value="1"/>
</dbReference>
<gene>
    <name evidence="2" type="ORF">A3I40_00110</name>
</gene>
<dbReference type="GO" id="GO:0003676">
    <property type="term" value="F:nucleic acid binding"/>
    <property type="evidence" value="ECO:0007669"/>
    <property type="project" value="InterPro"/>
</dbReference>
<reference evidence="2 3" key="1">
    <citation type="journal article" date="2016" name="Nat. Commun.">
        <title>Thousands of microbial genomes shed light on interconnected biogeochemical processes in an aquifer system.</title>
        <authorList>
            <person name="Anantharaman K."/>
            <person name="Brown C.T."/>
            <person name="Hug L.A."/>
            <person name="Sharon I."/>
            <person name="Castelle C.J."/>
            <person name="Probst A.J."/>
            <person name="Thomas B.C."/>
            <person name="Singh A."/>
            <person name="Wilkins M.J."/>
            <person name="Karaoz U."/>
            <person name="Brodie E.L."/>
            <person name="Williams K.H."/>
            <person name="Hubbard S.S."/>
            <person name="Banfield J.F."/>
        </authorList>
    </citation>
    <scope>NUCLEOTIDE SEQUENCE [LARGE SCALE GENOMIC DNA]</scope>
</reference>
<dbReference type="PROSITE" id="PS50879">
    <property type="entry name" value="RNASE_H_1"/>
    <property type="match status" value="1"/>
</dbReference>
<dbReference type="EMBL" id="MGEP01000013">
    <property type="protein sequence ID" value="OGL87392.1"/>
    <property type="molecule type" value="Genomic_DNA"/>
</dbReference>
<feature type="domain" description="RNase H type-1" evidence="1">
    <location>
        <begin position="2"/>
        <end position="133"/>
    </location>
</feature>
<dbReference type="GO" id="GO:0004523">
    <property type="term" value="F:RNA-DNA hybrid ribonuclease activity"/>
    <property type="evidence" value="ECO:0007669"/>
    <property type="project" value="InterPro"/>
</dbReference>
<dbReference type="PANTHER" id="PTHR48475">
    <property type="entry name" value="RIBONUCLEASE H"/>
    <property type="match status" value="1"/>
</dbReference>
<sequence length="139" mass="15504">MKFEELILYTDGGARGNPGPAAIGVVIKSLQGKVVMAFGRSIGVATNNQAEYQALIAGLEEVKKMGAKTARCFLDSELLVKQMRREYRVKDKDLQSLFIKVWNLAAAFKNVTFNHIAREQNKEADAEVNKALELRIRGY</sequence>
<evidence type="ECO:0000313" key="2">
    <source>
        <dbReference type="EMBL" id="OGL87392.1"/>
    </source>
</evidence>